<dbReference type="Gene3D" id="3.40.50.300">
    <property type="entry name" value="P-loop containing nucleotide triphosphate hydrolases"/>
    <property type="match status" value="1"/>
</dbReference>
<dbReference type="GO" id="GO:0005524">
    <property type="term" value="F:ATP binding"/>
    <property type="evidence" value="ECO:0007669"/>
    <property type="project" value="UniProtKB-KW"/>
</dbReference>
<dbReference type="PROSITE" id="PS00383">
    <property type="entry name" value="TYR_PHOSPHATASE_1"/>
    <property type="match status" value="1"/>
</dbReference>
<dbReference type="AlphaFoldDB" id="A0A1B4V4C8"/>
<evidence type="ECO:0000313" key="9">
    <source>
        <dbReference type="Proteomes" id="UP000218899"/>
    </source>
</evidence>
<dbReference type="InterPro" id="IPR016130">
    <property type="entry name" value="Tyr_Pase_AS"/>
</dbReference>
<evidence type="ECO:0000259" key="7">
    <source>
        <dbReference type="PROSITE" id="PS50893"/>
    </source>
</evidence>
<dbReference type="FunFam" id="3.90.190.10:FF:000157">
    <property type="entry name" value="Protein-tyrosine phosphatase"/>
    <property type="match status" value="1"/>
</dbReference>
<evidence type="ECO:0000259" key="6">
    <source>
        <dbReference type="PROSITE" id="PS50056"/>
    </source>
</evidence>
<gene>
    <name evidence="8" type="ORF">SVA_1834</name>
</gene>
<dbReference type="OrthoDB" id="196319at2"/>
<dbReference type="Pfam" id="PF00005">
    <property type="entry name" value="ABC_tran"/>
    <property type="match status" value="1"/>
</dbReference>
<dbReference type="KEGG" id="sva:SVA_1834"/>
<evidence type="ECO:0000256" key="2">
    <source>
        <dbReference type="ARBA" id="ARBA00022801"/>
    </source>
</evidence>
<accession>A0A1B4V4C8</accession>
<dbReference type="Proteomes" id="UP000218899">
    <property type="component" value="Chromosome"/>
</dbReference>
<dbReference type="GO" id="GO:0016887">
    <property type="term" value="F:ATP hydrolysis activity"/>
    <property type="evidence" value="ECO:0007669"/>
    <property type="project" value="InterPro"/>
</dbReference>
<dbReference type="InterPro" id="IPR003593">
    <property type="entry name" value="AAA+_ATPase"/>
</dbReference>
<dbReference type="InterPro" id="IPR003595">
    <property type="entry name" value="Tyr_Pase_cat"/>
</dbReference>
<feature type="domain" description="Tyrosine specific protein phosphatases" evidence="6">
    <location>
        <begin position="357"/>
        <end position="424"/>
    </location>
</feature>
<dbReference type="InterPro" id="IPR003439">
    <property type="entry name" value="ABC_transporter-like_ATP-bd"/>
</dbReference>
<organism evidence="8 9">
    <name type="scientific">Sulfurifustis variabilis</name>
    <dbReference type="NCBI Taxonomy" id="1675686"/>
    <lineage>
        <taxon>Bacteria</taxon>
        <taxon>Pseudomonadati</taxon>
        <taxon>Pseudomonadota</taxon>
        <taxon>Gammaproteobacteria</taxon>
        <taxon>Acidiferrobacterales</taxon>
        <taxon>Acidiferrobacteraceae</taxon>
        <taxon>Sulfurifustis</taxon>
    </lineage>
</organism>
<reference evidence="8 9" key="1">
    <citation type="submission" date="2015-08" db="EMBL/GenBank/DDBJ databases">
        <title>Complete genome sequence of Sulfurifustis variabilis.</title>
        <authorList>
            <person name="Miura A."/>
            <person name="Kojima H."/>
            <person name="Fukui M."/>
        </authorList>
    </citation>
    <scope>NUCLEOTIDE SEQUENCE [LARGE SCALE GENOMIC DNA]</scope>
    <source>
        <strain evidence="9">skN76</strain>
    </source>
</reference>
<sequence length="459" mass="49863">MSPNQAQASNTLSLRGFGVAFGERVILSDVTLDVPERGVTVLMGPAGTGKSTLLRTLAGFNAANPSHRWWGDATYAGTPLGDGERPAMVTQSARLMMAGVLENLVHDLPERHTLTLLQQRDLARRLLHHAGLDDLAGRLERAVVKLPLGVQRHLAILRLAAASPRLLCLDEPTSGLEPSECEPILEYIAKESRRRAILIVLHNQEHADRLGGHTALLAGGRIQEHRATEHFFVDPRSEPAREFVRSGCCVVPSPGAKPEELDAGVPVPPPLPAEARAYVSDSFGPRGFLWMKKGMLAGTPRPGVVRDIDYDLSALKRVGVTTLVSLTRNPVDPKLLGDYGIDGIWSPITDMEAPTVRQAVELCRQMQGLMADGKVVAVHCRAGLGRTGTVLAAYLIWEGRSALDALESVRCIEPRWVQSEAQVEFLEAFARSLANSRARQHRAHASTARTRADQSVPSN</sequence>
<feature type="domain" description="ABC transporter" evidence="7">
    <location>
        <begin position="12"/>
        <end position="244"/>
    </location>
</feature>
<dbReference type="InterPro" id="IPR027417">
    <property type="entry name" value="P-loop_NTPase"/>
</dbReference>
<dbReference type="SMART" id="SM00404">
    <property type="entry name" value="PTPc_motif"/>
    <property type="match status" value="1"/>
</dbReference>
<keyword evidence="1" id="KW-0547">Nucleotide-binding</keyword>
<feature type="domain" description="Tyrosine-protein phosphatase" evidence="5">
    <location>
        <begin position="287"/>
        <end position="435"/>
    </location>
</feature>
<dbReference type="Gene3D" id="3.90.190.10">
    <property type="entry name" value="Protein tyrosine phosphatase superfamily"/>
    <property type="match status" value="1"/>
</dbReference>
<evidence type="ECO:0000259" key="5">
    <source>
        <dbReference type="PROSITE" id="PS50054"/>
    </source>
</evidence>
<evidence type="ECO:0000256" key="3">
    <source>
        <dbReference type="ARBA" id="ARBA00022840"/>
    </source>
</evidence>
<dbReference type="InterPro" id="IPR000387">
    <property type="entry name" value="Tyr_Pase_dom"/>
</dbReference>
<dbReference type="PANTHER" id="PTHR43423">
    <property type="entry name" value="ABC TRANSPORTER I FAMILY MEMBER 17"/>
    <property type="match status" value="1"/>
</dbReference>
<dbReference type="RefSeq" id="WP_096460904.1">
    <property type="nucleotide sequence ID" value="NZ_AP014936.1"/>
</dbReference>
<dbReference type="PROSITE" id="PS50054">
    <property type="entry name" value="TYR_PHOSPHATASE_DUAL"/>
    <property type="match status" value="1"/>
</dbReference>
<dbReference type="SUPFAM" id="SSF52799">
    <property type="entry name" value="(Phosphotyrosine protein) phosphatases II"/>
    <property type="match status" value="1"/>
</dbReference>
<dbReference type="PANTHER" id="PTHR43423:SF1">
    <property type="entry name" value="ABC TRANSPORTER I FAMILY MEMBER 17"/>
    <property type="match status" value="1"/>
</dbReference>
<dbReference type="EMBL" id="AP014936">
    <property type="protein sequence ID" value="BAU48388.1"/>
    <property type="molecule type" value="Genomic_DNA"/>
</dbReference>
<feature type="region of interest" description="Disordered" evidence="4">
    <location>
        <begin position="440"/>
        <end position="459"/>
    </location>
</feature>
<protein>
    <submittedName>
        <fullName evidence="8">ABC transporter</fullName>
    </submittedName>
</protein>
<dbReference type="Pfam" id="PF22785">
    <property type="entry name" value="Tc-R-P"/>
    <property type="match status" value="1"/>
</dbReference>
<keyword evidence="9" id="KW-1185">Reference proteome</keyword>
<dbReference type="InterPro" id="IPR020422">
    <property type="entry name" value="TYR_PHOSPHATASE_DUAL_dom"/>
</dbReference>
<dbReference type="PROSITE" id="PS50893">
    <property type="entry name" value="ABC_TRANSPORTER_2"/>
    <property type="match status" value="1"/>
</dbReference>
<dbReference type="SMART" id="SM00382">
    <property type="entry name" value="AAA"/>
    <property type="match status" value="1"/>
</dbReference>
<name>A0A1B4V4C8_9GAMM</name>
<dbReference type="InterPro" id="IPR029021">
    <property type="entry name" value="Prot-tyrosine_phosphatase-like"/>
</dbReference>
<evidence type="ECO:0000256" key="4">
    <source>
        <dbReference type="SAM" id="MobiDB-lite"/>
    </source>
</evidence>
<keyword evidence="2" id="KW-0378">Hydrolase</keyword>
<dbReference type="SUPFAM" id="SSF52540">
    <property type="entry name" value="P-loop containing nucleoside triphosphate hydrolases"/>
    <property type="match status" value="1"/>
</dbReference>
<dbReference type="PROSITE" id="PS50056">
    <property type="entry name" value="TYR_PHOSPHATASE_2"/>
    <property type="match status" value="1"/>
</dbReference>
<evidence type="ECO:0000313" key="8">
    <source>
        <dbReference type="EMBL" id="BAU48388.1"/>
    </source>
</evidence>
<proteinExistence type="predicted"/>
<evidence type="ECO:0000256" key="1">
    <source>
        <dbReference type="ARBA" id="ARBA00022741"/>
    </source>
</evidence>
<keyword evidence="3" id="KW-0067">ATP-binding</keyword>